<keyword evidence="1" id="KW-1133">Transmembrane helix</keyword>
<comment type="caution">
    <text evidence="2">The sequence shown here is derived from an EMBL/GenBank/DDBJ whole genome shotgun (WGS) entry which is preliminary data.</text>
</comment>
<proteinExistence type="predicted"/>
<feature type="transmembrane region" description="Helical" evidence="1">
    <location>
        <begin position="7"/>
        <end position="29"/>
    </location>
</feature>
<evidence type="ECO:0000313" key="3">
    <source>
        <dbReference type="Proteomes" id="UP001476247"/>
    </source>
</evidence>
<name>A0ABP9YB08_9FUNG</name>
<accession>A0ABP9YB08</accession>
<dbReference type="EMBL" id="BAABUJ010000033">
    <property type="protein sequence ID" value="GAA5804149.1"/>
    <property type="molecule type" value="Genomic_DNA"/>
</dbReference>
<protein>
    <submittedName>
        <fullName evidence="2">Uncharacterized protein</fullName>
    </submittedName>
</protein>
<keyword evidence="3" id="KW-1185">Reference proteome</keyword>
<gene>
    <name evidence="2" type="ORF">HPULCUR_009635</name>
</gene>
<sequence>MAIAHLIILATIKAFSLLFLIIIPSELFYCVVCYESYEREDEKKAMRIPVEFEQFWAIVKGKVRRSQFGNTEDLKTRISEACDQLPIIPSELFYCVVCYESYEREDEKKAMRIPVEFEQFWAIVKGKVRRSQFGNTEDLKTRISEACDQVPRNHFPWYQDIVPISREIFTLTGNPYEFLSILSNQTEERNFSGCVKILQALDDINYSDIDMLNQILHYFPSLRILDLSRSDYDFSYLQSITDRDADTNIINLEKVLAGDFFIEQPQYKIYFDCVYSLRHTLPYLELSNLNHEVRNSKKPLSDEELSMFSVLESIPKITRFSIENDFEEDLTQSRPTLDLVYYNLKEAVFRIPSFNDSHMKYILSHFPKRLKKFDLTITKVKAEDWIQKNDQATIRAFIAYLAEVDDVCFSIERFVERVTEIDTIQSTFTTLSLKEYWPFVFDILGRDQQLSSHISIRLEESNNVCFENISNVSIKRNKKQVQLNYILIFRKSLLQQNPDGITQSIDNFIPTYHDTEPFIVGQKRYKSLKTLQPYENLTFALIKTSSLNVSFKLKAITISLPSIKYLKIHTSIMKRERNFTTIFDLYHLHNMKTFVLDINFLKTELQREVIVRVENAKQSTTSRWYRWSKPSKVKRQLKPNMFELCNDTGIMFGAEKIDCINDKSSDN</sequence>
<reference evidence="2 3" key="1">
    <citation type="submission" date="2024-04" db="EMBL/GenBank/DDBJ databases">
        <title>genome sequences of Mucor flavus KT1a and Helicostylum pulchrum KT1b strains isolation_sourced from the surface of a dry-aged beef.</title>
        <authorList>
            <person name="Toyotome T."/>
            <person name="Hosono M."/>
            <person name="Torimaru M."/>
            <person name="Fukuda K."/>
            <person name="Mikami N."/>
        </authorList>
    </citation>
    <scope>NUCLEOTIDE SEQUENCE [LARGE SCALE GENOMIC DNA]</scope>
    <source>
        <strain evidence="2 3">KT1b</strain>
    </source>
</reference>
<organism evidence="2 3">
    <name type="scientific">Helicostylum pulchrum</name>
    <dbReference type="NCBI Taxonomy" id="562976"/>
    <lineage>
        <taxon>Eukaryota</taxon>
        <taxon>Fungi</taxon>
        <taxon>Fungi incertae sedis</taxon>
        <taxon>Mucoromycota</taxon>
        <taxon>Mucoromycotina</taxon>
        <taxon>Mucoromycetes</taxon>
        <taxon>Mucorales</taxon>
        <taxon>Mucorineae</taxon>
        <taxon>Mucoraceae</taxon>
        <taxon>Helicostylum</taxon>
    </lineage>
</organism>
<evidence type="ECO:0000256" key="1">
    <source>
        <dbReference type="SAM" id="Phobius"/>
    </source>
</evidence>
<evidence type="ECO:0000313" key="2">
    <source>
        <dbReference type="EMBL" id="GAA5804149.1"/>
    </source>
</evidence>
<dbReference type="Proteomes" id="UP001476247">
    <property type="component" value="Unassembled WGS sequence"/>
</dbReference>
<keyword evidence="1" id="KW-0812">Transmembrane</keyword>
<keyword evidence="1" id="KW-0472">Membrane</keyword>